<dbReference type="InterPro" id="IPR051684">
    <property type="entry name" value="Electron_Trans/Redox"/>
</dbReference>
<feature type="transmembrane region" description="Helical" evidence="7">
    <location>
        <begin position="197"/>
        <end position="217"/>
    </location>
</feature>
<evidence type="ECO:0000256" key="1">
    <source>
        <dbReference type="ARBA" id="ARBA00022448"/>
    </source>
</evidence>
<dbReference type="KEGG" id="fln:FLA_5279"/>
<evidence type="ECO:0000256" key="6">
    <source>
        <dbReference type="ARBA" id="ARBA00023014"/>
    </source>
</evidence>
<keyword evidence="3" id="KW-0479">Metal-binding</keyword>
<sequence length="468" mass="52255">MGAVKGNDGVDFRDRIATVDGKGKRQWIFAVKPQGTYYNYRTALSYVYFLLFFSLPFISIEGRPLFLFNIPEAKFILFSKVFWPQDFFLFGVVMIGFIFFIILFTAAFGRLFCGWMCPQTIFMEMLFRKLEYWIVGSANEQKLLKEAPFSGKKAGKLLLKHASFFLLSFLIANCFLAYIIGVKALEKIVTEPLSQHVAGFFSILIFTGVFYGVYAFFREQVCTAVCPYGRLQGVLIDKNTMSVAYDYGRGEPRGRGKKSAEEERGDCVDCFQCVRVCPTGIDIRNGNQMECVGCTACIDACNDVMAKMKKPLGLIRYTSENAISDRTSFKYTGRMKLYTALCVAVLALLGVLLNTRKDIDATVIRTPGILFQERGADSISNLYSLKMINKTITAIPVTVRLENVKGAIQMIGHNEVIAASEGQGSGTFFVILPRTVIQQRKTSITLGFYQGNKKIASAVSTFAGPVSE</sequence>
<keyword evidence="6" id="KW-0411">Iron-sulfur</keyword>
<dbReference type="SUPFAM" id="SSF54862">
    <property type="entry name" value="4Fe-4S ferredoxins"/>
    <property type="match status" value="1"/>
</dbReference>
<dbReference type="InterPro" id="IPR013783">
    <property type="entry name" value="Ig-like_fold"/>
</dbReference>
<dbReference type="PANTHER" id="PTHR30176:SF3">
    <property type="entry name" value="FERREDOXIN-TYPE PROTEIN NAPH"/>
    <property type="match status" value="1"/>
</dbReference>
<dbReference type="RefSeq" id="WP_076375636.1">
    <property type="nucleotide sequence ID" value="NZ_AP017422.1"/>
</dbReference>
<evidence type="ECO:0000256" key="3">
    <source>
        <dbReference type="ARBA" id="ARBA00022723"/>
    </source>
</evidence>
<dbReference type="GO" id="GO:0005886">
    <property type="term" value="C:plasma membrane"/>
    <property type="evidence" value="ECO:0007669"/>
    <property type="project" value="TreeGrafter"/>
</dbReference>
<evidence type="ECO:0000313" key="9">
    <source>
        <dbReference type="EMBL" id="SIS69417.1"/>
    </source>
</evidence>
<dbReference type="Gene3D" id="1.10.1060.10">
    <property type="entry name" value="Alpha-helical ferredoxin"/>
    <property type="match status" value="1"/>
</dbReference>
<keyword evidence="4" id="KW-0249">Electron transport</keyword>
<dbReference type="InterPro" id="IPR009051">
    <property type="entry name" value="Helical_ferredxn"/>
</dbReference>
<evidence type="ECO:0000259" key="8">
    <source>
        <dbReference type="PROSITE" id="PS51379"/>
    </source>
</evidence>
<dbReference type="Pfam" id="PF13746">
    <property type="entry name" value="Fer4_18"/>
    <property type="match status" value="1"/>
</dbReference>
<dbReference type="AlphaFoldDB" id="A0A173MPB2"/>
<dbReference type="Gene3D" id="2.60.40.10">
    <property type="entry name" value="Immunoglobulins"/>
    <property type="match status" value="1"/>
</dbReference>
<feature type="transmembrane region" description="Helical" evidence="7">
    <location>
        <begin position="335"/>
        <end position="353"/>
    </location>
</feature>
<evidence type="ECO:0000256" key="4">
    <source>
        <dbReference type="ARBA" id="ARBA00022982"/>
    </source>
</evidence>
<keyword evidence="10" id="KW-1185">Reference proteome</keyword>
<accession>A0A173MPB2</accession>
<dbReference type="InterPro" id="IPR014116">
    <property type="entry name" value="Cyt_c_oxidase_cbb3_FixG"/>
</dbReference>
<feature type="transmembrane region" description="Helical" evidence="7">
    <location>
        <begin position="162"/>
        <end position="185"/>
    </location>
</feature>
<dbReference type="Proteomes" id="UP000186917">
    <property type="component" value="Unassembled WGS sequence"/>
</dbReference>
<keyword evidence="1" id="KW-0813">Transport</keyword>
<protein>
    <submittedName>
        <fullName evidence="9">Cytochrome c oxidase accessory protein FixG</fullName>
    </submittedName>
</protein>
<proteinExistence type="predicted"/>
<reference evidence="10" key="1">
    <citation type="submission" date="2017-01" db="EMBL/GenBank/DDBJ databases">
        <authorList>
            <person name="Varghese N."/>
            <person name="Submissions S."/>
        </authorList>
    </citation>
    <scope>NUCLEOTIDE SEQUENCE [LARGE SCALE GENOMIC DNA]</scope>
    <source>
        <strain evidence="10">DSM 21054</strain>
    </source>
</reference>
<dbReference type="InterPro" id="IPR032879">
    <property type="entry name" value="FixG_C"/>
</dbReference>
<keyword evidence="7" id="KW-0472">Membrane</keyword>
<feature type="transmembrane region" description="Helical" evidence="7">
    <location>
        <begin position="46"/>
        <end position="67"/>
    </location>
</feature>
<dbReference type="OrthoDB" id="9811700at2"/>
<keyword evidence="7" id="KW-1133">Transmembrane helix</keyword>
<keyword evidence="7" id="KW-0812">Transmembrane</keyword>
<organism evidence="9 10">
    <name type="scientific">Filimonas lacunae</name>
    <dbReference type="NCBI Taxonomy" id="477680"/>
    <lineage>
        <taxon>Bacteria</taxon>
        <taxon>Pseudomonadati</taxon>
        <taxon>Bacteroidota</taxon>
        <taxon>Chitinophagia</taxon>
        <taxon>Chitinophagales</taxon>
        <taxon>Chitinophagaceae</taxon>
        <taxon>Filimonas</taxon>
    </lineage>
</organism>
<evidence type="ECO:0000313" key="10">
    <source>
        <dbReference type="Proteomes" id="UP000186917"/>
    </source>
</evidence>
<evidence type="ECO:0000256" key="2">
    <source>
        <dbReference type="ARBA" id="ARBA00022485"/>
    </source>
</evidence>
<dbReference type="InterPro" id="IPR017896">
    <property type="entry name" value="4Fe4S_Fe-S-bd"/>
</dbReference>
<gene>
    <name evidence="9" type="ORF">SAMN05421788_101671</name>
</gene>
<dbReference type="EMBL" id="FTOR01000001">
    <property type="protein sequence ID" value="SIS69417.1"/>
    <property type="molecule type" value="Genomic_DNA"/>
</dbReference>
<keyword evidence="5" id="KW-0408">Iron</keyword>
<dbReference type="STRING" id="477680.SAMN05421788_101671"/>
<dbReference type="Pfam" id="PF12801">
    <property type="entry name" value="Fer4_5"/>
    <property type="match status" value="1"/>
</dbReference>
<dbReference type="InterPro" id="IPR017900">
    <property type="entry name" value="4Fe4S_Fe_S_CS"/>
</dbReference>
<evidence type="ECO:0000256" key="5">
    <source>
        <dbReference type="ARBA" id="ARBA00023004"/>
    </source>
</evidence>
<feature type="domain" description="4Fe-4S ferredoxin-type" evidence="8">
    <location>
        <begin position="256"/>
        <end position="286"/>
    </location>
</feature>
<name>A0A173MPB2_9BACT</name>
<dbReference type="PROSITE" id="PS00198">
    <property type="entry name" value="4FE4S_FER_1"/>
    <property type="match status" value="1"/>
</dbReference>
<dbReference type="Pfam" id="PF11614">
    <property type="entry name" value="FixG_C"/>
    <property type="match status" value="1"/>
</dbReference>
<dbReference type="PROSITE" id="PS51379">
    <property type="entry name" value="4FE4S_FER_2"/>
    <property type="match status" value="1"/>
</dbReference>
<dbReference type="PANTHER" id="PTHR30176">
    <property type="entry name" value="FERREDOXIN-TYPE PROTEIN NAPH"/>
    <property type="match status" value="1"/>
</dbReference>
<evidence type="ECO:0000256" key="7">
    <source>
        <dbReference type="SAM" id="Phobius"/>
    </source>
</evidence>
<dbReference type="GO" id="GO:0051539">
    <property type="term" value="F:4 iron, 4 sulfur cluster binding"/>
    <property type="evidence" value="ECO:0007669"/>
    <property type="project" value="UniProtKB-KW"/>
</dbReference>
<dbReference type="GO" id="GO:0046872">
    <property type="term" value="F:metal ion binding"/>
    <property type="evidence" value="ECO:0007669"/>
    <property type="project" value="UniProtKB-KW"/>
</dbReference>
<keyword evidence="2" id="KW-0004">4Fe-4S</keyword>
<dbReference type="NCBIfam" id="TIGR02745">
    <property type="entry name" value="ccoG_rdxA_fixG"/>
    <property type="match status" value="1"/>
</dbReference>
<feature type="transmembrane region" description="Helical" evidence="7">
    <location>
        <begin position="87"/>
        <end position="113"/>
    </location>
</feature>